<evidence type="ECO:0000313" key="2">
    <source>
        <dbReference type="Proteomes" id="UP000054466"/>
    </source>
</evidence>
<dbReference type="Gene3D" id="2.40.160.20">
    <property type="match status" value="1"/>
</dbReference>
<dbReference type="AlphaFoldDB" id="A0A0D2C184"/>
<reference evidence="1 2" key="1">
    <citation type="submission" date="2015-01" db="EMBL/GenBank/DDBJ databases">
        <title>The Genome Sequence of Cladophialophora immunda CBS83496.</title>
        <authorList>
            <consortium name="The Broad Institute Genomics Platform"/>
            <person name="Cuomo C."/>
            <person name="de Hoog S."/>
            <person name="Gorbushina A."/>
            <person name="Stielow B."/>
            <person name="Teixiera M."/>
            <person name="Abouelleil A."/>
            <person name="Chapman S.B."/>
            <person name="Priest M."/>
            <person name="Young S.K."/>
            <person name="Wortman J."/>
            <person name="Nusbaum C."/>
            <person name="Birren B."/>
        </authorList>
    </citation>
    <scope>NUCLEOTIDE SEQUENCE [LARGE SCALE GENOMIC DNA]</scope>
    <source>
        <strain evidence="1 2">CBS 83496</strain>
    </source>
</reference>
<dbReference type="Proteomes" id="UP000054466">
    <property type="component" value="Unassembled WGS sequence"/>
</dbReference>
<proteinExistence type="predicted"/>
<accession>A0A0D2C184</accession>
<dbReference type="GeneID" id="27349177"/>
<keyword evidence="2" id="KW-1185">Reference proteome</keyword>
<organism evidence="1 2">
    <name type="scientific">Cladophialophora immunda</name>
    <dbReference type="NCBI Taxonomy" id="569365"/>
    <lineage>
        <taxon>Eukaryota</taxon>
        <taxon>Fungi</taxon>
        <taxon>Dikarya</taxon>
        <taxon>Ascomycota</taxon>
        <taxon>Pezizomycotina</taxon>
        <taxon>Eurotiomycetes</taxon>
        <taxon>Chaetothyriomycetidae</taxon>
        <taxon>Chaetothyriales</taxon>
        <taxon>Herpotrichiellaceae</taxon>
        <taxon>Cladophialophora</taxon>
    </lineage>
</organism>
<gene>
    <name evidence="1" type="ORF">PV07_09983</name>
</gene>
<dbReference type="VEuPathDB" id="FungiDB:PV07_09983"/>
<protein>
    <submittedName>
        <fullName evidence="1">Uncharacterized protein</fullName>
    </submittedName>
</protein>
<dbReference type="HOGENOM" id="CLU_1643737_0_0_1"/>
<name>A0A0D2C184_9EURO</name>
<sequence>MAPIDAPKLTHAFDLTIAGPAGIEAKATEHSARSVGVVARGSLVSADGTIKLDVKTGADWMTLHSNYAHIDARVSCLSPAGQEPAINCEIEYKGIYSLEGAMLDVWAGKRASIDWGESYYYTAPLMESRNEELAWVNKAVFLSMGKIRVRDDGYIEVVYRIFKVG</sequence>
<dbReference type="OrthoDB" id="2544694at2759"/>
<dbReference type="EMBL" id="KN847045">
    <property type="protein sequence ID" value="KIW24255.1"/>
    <property type="molecule type" value="Genomic_DNA"/>
</dbReference>
<evidence type="ECO:0000313" key="1">
    <source>
        <dbReference type="EMBL" id="KIW24255.1"/>
    </source>
</evidence>
<dbReference type="RefSeq" id="XP_016244471.1">
    <property type="nucleotide sequence ID" value="XM_016397280.1"/>
</dbReference>
<dbReference type="Pfam" id="PF11578">
    <property type="entry name" value="DUF3237"/>
    <property type="match status" value="1"/>
</dbReference>